<keyword evidence="2" id="KW-1185">Reference proteome</keyword>
<proteinExistence type="predicted"/>
<protein>
    <submittedName>
        <fullName evidence="1">Uncharacterized protein</fullName>
    </submittedName>
</protein>
<evidence type="ECO:0000313" key="1">
    <source>
        <dbReference type="EMBL" id="KAK1144010.1"/>
    </source>
</evidence>
<comment type="caution">
    <text evidence="1">The sequence shown here is derived from an EMBL/GenBank/DDBJ whole genome shotgun (WGS) entry which is preliminary data.</text>
</comment>
<dbReference type="Proteomes" id="UP001177260">
    <property type="component" value="Unassembled WGS sequence"/>
</dbReference>
<gene>
    <name evidence="1" type="ORF">N8T08_005919</name>
</gene>
<reference evidence="1 2" key="1">
    <citation type="journal article" date="2023" name="ACS Omega">
        <title>Identification of the Neoaspergillic Acid Biosynthesis Gene Cluster by Establishing an In Vitro CRISPR-Ribonucleoprotein Genetic System in Aspergillus melleus.</title>
        <authorList>
            <person name="Yuan B."/>
            <person name="Grau M.F."/>
            <person name="Murata R.M."/>
            <person name="Torok T."/>
            <person name="Venkateswaran K."/>
            <person name="Stajich J.E."/>
            <person name="Wang C.C.C."/>
        </authorList>
    </citation>
    <scope>NUCLEOTIDE SEQUENCE [LARGE SCALE GENOMIC DNA]</scope>
    <source>
        <strain evidence="1 2">IMV 1140</strain>
    </source>
</reference>
<sequence length="323" mass="34348">MSTSDYSNPESLDVLATTVNQTMVETGRFFKSKGSSQNSAQLKRAVPVAQEQFQSALDNLSEQIFIAKAFLERDYDMVKARKAALRPAQDVVMNEPIVKQEPEVTLQPRESAEDANQTDIKSAQDGASSQPPSNAEVPQPTPTQTPVKTEKPDEPKAAAPDQSLSGPTDINFDSVLNDTSGGANEFDLNLDFGDDDLGNETFLAGSNMDGTNAGVMEQGKGNNLTGNETTDLPGTETPNANLPAGGDAFDLELQKAEAFSGANGAQDGMFGGGTDDMIVPGESSFDDLFMESENFGGEGGGDPGLLEGDRLMNINEIDDNWFT</sequence>
<organism evidence="1 2">
    <name type="scientific">Aspergillus melleus</name>
    <dbReference type="NCBI Taxonomy" id="138277"/>
    <lineage>
        <taxon>Eukaryota</taxon>
        <taxon>Fungi</taxon>
        <taxon>Dikarya</taxon>
        <taxon>Ascomycota</taxon>
        <taxon>Pezizomycotina</taxon>
        <taxon>Eurotiomycetes</taxon>
        <taxon>Eurotiomycetidae</taxon>
        <taxon>Eurotiales</taxon>
        <taxon>Aspergillaceae</taxon>
        <taxon>Aspergillus</taxon>
        <taxon>Aspergillus subgen. Circumdati</taxon>
    </lineage>
</organism>
<accession>A0ACC3B1L7</accession>
<name>A0ACC3B1L7_9EURO</name>
<evidence type="ECO:0000313" key="2">
    <source>
        <dbReference type="Proteomes" id="UP001177260"/>
    </source>
</evidence>
<dbReference type="EMBL" id="JAOPJF010000034">
    <property type="protein sequence ID" value="KAK1144010.1"/>
    <property type="molecule type" value="Genomic_DNA"/>
</dbReference>